<protein>
    <submittedName>
        <fullName evidence="1">Uncharacterized protein</fullName>
    </submittedName>
</protein>
<accession>A0A4U6SQU7</accession>
<dbReference type="EMBL" id="CM016560">
    <property type="protein sequence ID" value="TKV90770.1"/>
    <property type="molecule type" value="Genomic_DNA"/>
</dbReference>
<keyword evidence="2" id="KW-1185">Reference proteome</keyword>
<name>A0A4U6SQU7_SETVI</name>
<evidence type="ECO:0000313" key="1">
    <source>
        <dbReference type="EMBL" id="TKV90770.1"/>
    </source>
</evidence>
<sequence length="162" mass="18103">MFLQLANRAAESDETYSIIVNSAKKLAEDVEKSLKNRGDTDTATLQPDQAIKPKGVKVKEKAIHGSDRPIGGFEKATQKGKRIRMTQRHLDHLGTSTDQHHIQTPDYYPIGNALMHPSFGSFFGTLIMINIHIKEIPLNHLLQIPTIICFLVLIELSKATSF</sequence>
<organism evidence="1 2">
    <name type="scientific">Setaria viridis</name>
    <name type="common">Green bristlegrass</name>
    <name type="synonym">Setaria italica subsp. viridis</name>
    <dbReference type="NCBI Taxonomy" id="4556"/>
    <lineage>
        <taxon>Eukaryota</taxon>
        <taxon>Viridiplantae</taxon>
        <taxon>Streptophyta</taxon>
        <taxon>Embryophyta</taxon>
        <taxon>Tracheophyta</taxon>
        <taxon>Spermatophyta</taxon>
        <taxon>Magnoliopsida</taxon>
        <taxon>Liliopsida</taxon>
        <taxon>Poales</taxon>
        <taxon>Poaceae</taxon>
        <taxon>PACMAD clade</taxon>
        <taxon>Panicoideae</taxon>
        <taxon>Panicodae</taxon>
        <taxon>Paniceae</taxon>
        <taxon>Cenchrinae</taxon>
        <taxon>Setaria</taxon>
    </lineage>
</organism>
<reference evidence="1" key="1">
    <citation type="submission" date="2019-03" db="EMBL/GenBank/DDBJ databases">
        <title>WGS assembly of Setaria viridis.</title>
        <authorList>
            <person name="Huang P."/>
            <person name="Jenkins J."/>
            <person name="Grimwood J."/>
            <person name="Barry K."/>
            <person name="Healey A."/>
            <person name="Mamidi S."/>
            <person name="Sreedasyam A."/>
            <person name="Shu S."/>
            <person name="Feldman M."/>
            <person name="Wu J."/>
            <person name="Yu Y."/>
            <person name="Chen C."/>
            <person name="Johnson J."/>
            <person name="Rokhsar D."/>
            <person name="Baxter I."/>
            <person name="Schmutz J."/>
            <person name="Brutnell T."/>
            <person name="Kellogg E."/>
        </authorList>
    </citation>
    <scope>NUCLEOTIDE SEQUENCE [LARGE SCALE GENOMIC DNA]</scope>
</reference>
<evidence type="ECO:0000313" key="2">
    <source>
        <dbReference type="Proteomes" id="UP000298652"/>
    </source>
</evidence>
<gene>
    <name evidence="1" type="ORF">SEVIR_9G050900v2</name>
</gene>
<dbReference type="Proteomes" id="UP000298652">
    <property type="component" value="Chromosome 9"/>
</dbReference>
<dbReference type="Gramene" id="TKV90770">
    <property type="protein sequence ID" value="TKV90770"/>
    <property type="gene ID" value="SEVIR_9G050900v2"/>
</dbReference>
<dbReference type="AlphaFoldDB" id="A0A4U6SQU7"/>
<proteinExistence type="predicted"/>
<dbReference type="OMA" id="IMINIHI"/>